<dbReference type="GO" id="GO:0010073">
    <property type="term" value="P:meristem maintenance"/>
    <property type="evidence" value="ECO:0007669"/>
    <property type="project" value="InterPro"/>
</dbReference>
<dbReference type="Proteomes" id="UP000197138">
    <property type="component" value="Unassembled WGS sequence"/>
</dbReference>
<protein>
    <submittedName>
        <fullName evidence="6">WD repeat-containing protein PCN</fullName>
    </submittedName>
</protein>
<proteinExistence type="predicted"/>
<dbReference type="EMBL" id="MTKT01002214">
    <property type="protein sequence ID" value="OWM80609.1"/>
    <property type="molecule type" value="Genomic_DNA"/>
</dbReference>
<keyword evidence="1" id="KW-0853">WD repeat</keyword>
<dbReference type="PANTHER" id="PTHR45086:SF1">
    <property type="entry name" value="WD REPEAT-CONTAINING PROTEIN PCN"/>
    <property type="match status" value="1"/>
</dbReference>
<sequence>MLEAYRTSSPSADWRPSPVAALATSPDGSKVAAAREDGSLEIWLVSPGSVGWHCQLTIFGDPNSKVSSLVWSHSGRLFSSSIDGSVSEWDLYNLKQKTVLKTIGVSIWQMAVAPLSNSLPHKEQKAGQIENGHADEDLDNGIGDVTSESDDDSDSVELHEQMVTESERLAFGCDDGCIRIYNISESHELVYSRSLPRVSGRVLSVTWSPDASLIYSGTSDGFIRCWDAKSCREIYRITVGLGGRGSGQDLCVWSLLALRSGTLVSGDSTGSVQFWDSQHGTLLQAHSLHKGDVNALMAAPSHNRVFSAGSDGQVILYKLSNERLGASNDKLSTVSKKWIYVGYVRAHTHDVRSLTIAMPISREDPLPDEKFKRMRRREKPVDFSYRKWAHTGVPMLISAGDDTKLFAYTVQEFTKFAPHDICPTPQRLPIQLGLNSISNASSLLLVQSPFWLDILSVRTESGAFRGTSSGPAGGRAATELLARVKSKASRRIICSAISSSGAQFAYSDHTKPSLFELSKVEGGKSACSVNKKQLPQRLPSAHSMVFSFDSSRLILAGHDRRIYVIDVGTSELLQTFKLCRDESTGKLAPDEPPITKMFTSSDGQWLAAVNCFGDIYVYNLEIQRQHWFISRLDGASVTAGGFPPSNSNILVVTTSSNQVYVFDVEAKQLGEWSTRNTFALPKRFQEFPGEVIGLSFPSSSNSSSIVIYSSRSMCVIDFGLPVDREEDYDFKDDKDLALMKLQYPHVNGKRKHRHELINNAKVSNRKNFEFFGFRDPVLFIGHLSKGSVLIVDQPWLEVIKKMESAPVHRHIFGT</sequence>
<dbReference type="Pfam" id="PF00400">
    <property type="entry name" value="WD40"/>
    <property type="match status" value="4"/>
</dbReference>
<gene>
    <name evidence="6" type="primary">LOC116210173</name>
    <name evidence="3" type="ORF">CDL15_Pgr006639</name>
</gene>
<evidence type="ECO:0000313" key="3">
    <source>
        <dbReference type="EMBL" id="OWM80609.1"/>
    </source>
</evidence>
<dbReference type="GO" id="GO:0035266">
    <property type="term" value="P:meristem growth"/>
    <property type="evidence" value="ECO:0007669"/>
    <property type="project" value="InterPro"/>
</dbReference>
<evidence type="ECO:0000256" key="2">
    <source>
        <dbReference type="SAM" id="MobiDB-lite"/>
    </source>
</evidence>
<evidence type="ECO:0000256" key="1">
    <source>
        <dbReference type="PROSITE-ProRule" id="PRU00221"/>
    </source>
</evidence>
<reference evidence="5" key="3">
    <citation type="journal article" date="2020" name="Plant Biotechnol. J.">
        <title>The pomegranate (Punica granatum L.) draft genome dissects genetic divergence between soft- and hard-seeded cultivars.</title>
        <authorList>
            <person name="Luo X."/>
            <person name="Li H."/>
            <person name="Wu Z."/>
            <person name="Yao W."/>
            <person name="Zhao P."/>
            <person name="Cao D."/>
            <person name="Yu H."/>
            <person name="Li K."/>
            <person name="Poudel K."/>
            <person name="Zhao D."/>
            <person name="Zhang F."/>
            <person name="Xia X."/>
            <person name="Chen L."/>
            <person name="Wang Q."/>
            <person name="Jing D."/>
            <person name="Cao S."/>
        </authorList>
    </citation>
    <scope>NUCLEOTIDE SEQUENCE [LARGE SCALE GENOMIC DNA]</scope>
</reference>
<dbReference type="PROSITE" id="PS50294">
    <property type="entry name" value="WD_REPEATS_REGION"/>
    <property type="match status" value="1"/>
</dbReference>
<reference evidence="3" key="2">
    <citation type="submission" date="2017-06" db="EMBL/GenBank/DDBJ databases">
        <title>The pomegranate genome and the genomics of punicalagin biosynthesis.</title>
        <authorList>
            <person name="Xu C."/>
        </authorList>
    </citation>
    <scope>NUCLEOTIDE SEQUENCE [LARGE SCALE GENOMIC DNA]</scope>
    <source>
        <tissue evidence="3">Fresh leaf</tissue>
    </source>
</reference>
<dbReference type="Proteomes" id="UP000515151">
    <property type="component" value="Chromosome 1"/>
</dbReference>
<dbReference type="PANTHER" id="PTHR45086">
    <property type="entry name" value="WD REPEAT-CONTAINING PROTEIN PCN"/>
    <property type="match status" value="1"/>
</dbReference>
<dbReference type="Gene3D" id="2.130.10.10">
    <property type="entry name" value="YVTN repeat-like/Quinoprotein amine dehydrogenase"/>
    <property type="match status" value="4"/>
</dbReference>
<dbReference type="RefSeq" id="XP_031399857.1">
    <property type="nucleotide sequence ID" value="XM_031543997.1"/>
</dbReference>
<dbReference type="InterPro" id="IPR044622">
    <property type="entry name" value="PCN"/>
</dbReference>
<dbReference type="GeneID" id="116210173"/>
<dbReference type="SUPFAM" id="SSF50978">
    <property type="entry name" value="WD40 repeat-like"/>
    <property type="match status" value="2"/>
</dbReference>
<keyword evidence="5" id="KW-1185">Reference proteome</keyword>
<dbReference type="InterPro" id="IPR036322">
    <property type="entry name" value="WD40_repeat_dom_sf"/>
</dbReference>
<feature type="repeat" description="WD" evidence="1">
    <location>
        <begin position="195"/>
        <end position="236"/>
    </location>
</feature>
<feature type="repeat" description="WD" evidence="1">
    <location>
        <begin position="12"/>
        <end position="43"/>
    </location>
</feature>
<accession>A0A218X7D7</accession>
<feature type="region of interest" description="Disordered" evidence="2">
    <location>
        <begin position="119"/>
        <end position="154"/>
    </location>
</feature>
<organism evidence="3 4">
    <name type="scientific">Punica granatum</name>
    <name type="common">Pomegranate</name>
    <dbReference type="NCBI Taxonomy" id="22663"/>
    <lineage>
        <taxon>Eukaryota</taxon>
        <taxon>Viridiplantae</taxon>
        <taxon>Streptophyta</taxon>
        <taxon>Embryophyta</taxon>
        <taxon>Tracheophyta</taxon>
        <taxon>Spermatophyta</taxon>
        <taxon>Magnoliopsida</taxon>
        <taxon>eudicotyledons</taxon>
        <taxon>Gunneridae</taxon>
        <taxon>Pentapetalae</taxon>
        <taxon>rosids</taxon>
        <taxon>malvids</taxon>
        <taxon>Myrtales</taxon>
        <taxon>Lythraceae</taxon>
        <taxon>Punica</taxon>
    </lineage>
</organism>
<name>A0A218X7D7_PUNGR</name>
<dbReference type="PROSITE" id="PS50082">
    <property type="entry name" value="WD_REPEATS_2"/>
    <property type="match status" value="2"/>
</dbReference>
<dbReference type="InterPro" id="IPR001680">
    <property type="entry name" value="WD40_rpt"/>
</dbReference>
<dbReference type="AlphaFoldDB" id="A0A218X7D7"/>
<dbReference type="SMART" id="SM00320">
    <property type="entry name" value="WD40"/>
    <property type="match status" value="9"/>
</dbReference>
<evidence type="ECO:0000313" key="5">
    <source>
        <dbReference type="Proteomes" id="UP000515151"/>
    </source>
</evidence>
<reference evidence="4" key="1">
    <citation type="journal article" date="2017" name="Plant J.">
        <title>The pomegranate (Punica granatum L.) genome and the genomics of punicalagin biosynthesis.</title>
        <authorList>
            <person name="Qin G."/>
            <person name="Xu C."/>
            <person name="Ming R."/>
            <person name="Tang H."/>
            <person name="Guyot R."/>
            <person name="Kramer E.M."/>
            <person name="Hu Y."/>
            <person name="Yi X."/>
            <person name="Qi Y."/>
            <person name="Xu X."/>
            <person name="Gao Z."/>
            <person name="Pan H."/>
            <person name="Jian J."/>
            <person name="Tian Y."/>
            <person name="Yue Z."/>
            <person name="Xu Y."/>
        </authorList>
    </citation>
    <scope>NUCLEOTIDE SEQUENCE [LARGE SCALE GENOMIC DNA]</scope>
    <source>
        <strain evidence="4">cv. Dabenzi</strain>
    </source>
</reference>
<evidence type="ECO:0000313" key="4">
    <source>
        <dbReference type="Proteomes" id="UP000197138"/>
    </source>
</evidence>
<evidence type="ECO:0000313" key="6">
    <source>
        <dbReference type="RefSeq" id="XP_031399857.1"/>
    </source>
</evidence>
<dbReference type="InterPro" id="IPR015943">
    <property type="entry name" value="WD40/YVTN_repeat-like_dom_sf"/>
</dbReference>
<reference evidence="6" key="4">
    <citation type="submission" date="2025-04" db="UniProtKB">
        <authorList>
            <consortium name="RefSeq"/>
        </authorList>
    </citation>
    <scope>IDENTIFICATION</scope>
    <source>
        <tissue evidence="6">Leaf</tissue>
    </source>
</reference>
<dbReference type="OrthoDB" id="8883818at2759"/>